<dbReference type="GO" id="GO:0030424">
    <property type="term" value="C:axon"/>
    <property type="evidence" value="ECO:0007669"/>
    <property type="project" value="TreeGrafter"/>
</dbReference>
<dbReference type="GO" id="GO:0043025">
    <property type="term" value="C:neuronal cell body"/>
    <property type="evidence" value="ECO:0007669"/>
    <property type="project" value="TreeGrafter"/>
</dbReference>
<keyword evidence="2" id="KW-1185">Reference proteome</keyword>
<evidence type="ECO:0000313" key="2">
    <source>
        <dbReference type="Proteomes" id="UP001152747"/>
    </source>
</evidence>
<dbReference type="PANTHER" id="PTHR34722">
    <property type="entry name" value="HOMOLOG OF ODR-2 (TWO)-RELATED"/>
    <property type="match status" value="1"/>
</dbReference>
<sequence length="194" mass="21681">MLSFFLHPPTATCYSSMSYERDPPSSRQHQHQQKNKCYSCMSRYYGVTWDYLGYSRIYETPKIFTDHCRDPTSRGADVPFIECKDQSNCVTMVEDIKAGVGNKGFIRGCFSNIFLYGFNRTGTVGALGAHSFCHTFNLTQLVSAGEPIDSTINVCSCHGPLCNGATIKSSALRLHNSPTFSQLLLIFTVILIFN</sequence>
<evidence type="ECO:0000313" key="1">
    <source>
        <dbReference type="EMBL" id="CAI5447799.1"/>
    </source>
</evidence>
<gene>
    <name evidence="1" type="ORF">CAMP_LOCUS10436</name>
</gene>
<dbReference type="PANTHER" id="PTHR34722:SF2">
    <property type="entry name" value="HOMOLOG OF ODR-2 (TWO)"/>
    <property type="match status" value="1"/>
</dbReference>
<dbReference type="AlphaFoldDB" id="A0A9P1IMV6"/>
<dbReference type="Proteomes" id="UP001152747">
    <property type="component" value="Unassembled WGS sequence"/>
</dbReference>
<dbReference type="EMBL" id="CANHGI010000004">
    <property type="protein sequence ID" value="CAI5447799.1"/>
    <property type="molecule type" value="Genomic_DNA"/>
</dbReference>
<reference evidence="1" key="1">
    <citation type="submission" date="2022-11" db="EMBL/GenBank/DDBJ databases">
        <authorList>
            <person name="Kikuchi T."/>
        </authorList>
    </citation>
    <scope>NUCLEOTIDE SEQUENCE</scope>
    <source>
        <strain evidence="1">PS1010</strain>
    </source>
</reference>
<name>A0A9P1IMV6_9PELO</name>
<dbReference type="Pfam" id="PF06579">
    <property type="entry name" value="Ly-6_related"/>
    <property type="match status" value="1"/>
</dbReference>
<dbReference type="OrthoDB" id="5829285at2759"/>
<dbReference type="GO" id="GO:1990834">
    <property type="term" value="P:response to odorant"/>
    <property type="evidence" value="ECO:0007669"/>
    <property type="project" value="TreeGrafter"/>
</dbReference>
<proteinExistence type="predicted"/>
<organism evidence="1 2">
    <name type="scientific">Caenorhabditis angaria</name>
    <dbReference type="NCBI Taxonomy" id="860376"/>
    <lineage>
        <taxon>Eukaryota</taxon>
        <taxon>Metazoa</taxon>
        <taxon>Ecdysozoa</taxon>
        <taxon>Nematoda</taxon>
        <taxon>Chromadorea</taxon>
        <taxon>Rhabditida</taxon>
        <taxon>Rhabditina</taxon>
        <taxon>Rhabditomorpha</taxon>
        <taxon>Rhabditoidea</taxon>
        <taxon>Rhabditidae</taxon>
        <taxon>Peloderinae</taxon>
        <taxon>Caenorhabditis</taxon>
    </lineage>
</organism>
<accession>A0A9P1IMV6</accession>
<comment type="caution">
    <text evidence="1">The sequence shown here is derived from an EMBL/GenBank/DDBJ whole genome shotgun (WGS) entry which is preliminary data.</text>
</comment>
<dbReference type="GO" id="GO:0042048">
    <property type="term" value="P:olfactory behavior"/>
    <property type="evidence" value="ECO:0007669"/>
    <property type="project" value="TreeGrafter"/>
</dbReference>
<protein>
    <submittedName>
        <fullName evidence="1">Uncharacterized protein</fullName>
    </submittedName>
</protein>
<dbReference type="InterPro" id="IPR010558">
    <property type="entry name" value="Ly-6-related"/>
</dbReference>